<dbReference type="CDD" id="cd01833">
    <property type="entry name" value="XynB_like"/>
    <property type="match status" value="1"/>
</dbReference>
<dbReference type="InterPro" id="IPR036514">
    <property type="entry name" value="SGNH_hydro_sf"/>
</dbReference>
<keyword evidence="1 3" id="KW-0732">Signal</keyword>
<evidence type="ECO:0000313" key="6">
    <source>
        <dbReference type="Proteomes" id="UP001273166"/>
    </source>
</evidence>
<feature type="signal peptide" evidence="3">
    <location>
        <begin position="1"/>
        <end position="19"/>
    </location>
</feature>
<organism evidence="5 6">
    <name type="scientific">Chaetomium strumarium</name>
    <dbReference type="NCBI Taxonomy" id="1170767"/>
    <lineage>
        <taxon>Eukaryota</taxon>
        <taxon>Fungi</taxon>
        <taxon>Dikarya</taxon>
        <taxon>Ascomycota</taxon>
        <taxon>Pezizomycotina</taxon>
        <taxon>Sordariomycetes</taxon>
        <taxon>Sordariomycetidae</taxon>
        <taxon>Sordariales</taxon>
        <taxon>Chaetomiaceae</taxon>
        <taxon>Chaetomium</taxon>
    </lineage>
</organism>
<feature type="compositionally biased region" description="Basic and acidic residues" evidence="2">
    <location>
        <begin position="992"/>
        <end position="1015"/>
    </location>
</feature>
<reference evidence="5" key="2">
    <citation type="submission" date="2023-06" db="EMBL/GenBank/DDBJ databases">
        <authorList>
            <consortium name="Lawrence Berkeley National Laboratory"/>
            <person name="Mondo S.J."/>
            <person name="Hensen N."/>
            <person name="Bonometti L."/>
            <person name="Westerberg I."/>
            <person name="Brannstrom I.O."/>
            <person name="Guillou S."/>
            <person name="Cros-Aarteil S."/>
            <person name="Calhoun S."/>
            <person name="Haridas S."/>
            <person name="Kuo A."/>
            <person name="Pangilinan J."/>
            <person name="Riley R."/>
            <person name="Labutti K."/>
            <person name="Andreopoulos B."/>
            <person name="Lipzen A."/>
            <person name="Chen C."/>
            <person name="Yanf M."/>
            <person name="Daum C."/>
            <person name="Ng V."/>
            <person name="Clum A."/>
            <person name="Steindorff A."/>
            <person name="Ohm R."/>
            <person name="Martin F."/>
            <person name="Silar P."/>
            <person name="Natvig D."/>
            <person name="Lalanne C."/>
            <person name="Gautier V."/>
            <person name="Ament-Velasquez S.L."/>
            <person name="Kruys A."/>
            <person name="Hutchinson M.I."/>
            <person name="Powell A.J."/>
            <person name="Barry K."/>
            <person name="Miller A.N."/>
            <person name="Grigoriev I.V."/>
            <person name="Debuchy R."/>
            <person name="Gladieux P."/>
            <person name="Thoren M.H."/>
            <person name="Johannesson H."/>
        </authorList>
    </citation>
    <scope>NUCLEOTIDE SEQUENCE</scope>
    <source>
        <strain evidence="5">CBS 333.67</strain>
    </source>
</reference>
<dbReference type="InterPro" id="IPR051532">
    <property type="entry name" value="Ester_Hydrolysis_Enzymes"/>
</dbReference>
<reference evidence="5" key="1">
    <citation type="journal article" date="2023" name="Mol. Phylogenet. Evol.">
        <title>Genome-scale phylogeny and comparative genomics of the fungal order Sordariales.</title>
        <authorList>
            <person name="Hensen N."/>
            <person name="Bonometti L."/>
            <person name="Westerberg I."/>
            <person name="Brannstrom I.O."/>
            <person name="Guillou S."/>
            <person name="Cros-Aarteil S."/>
            <person name="Calhoun S."/>
            <person name="Haridas S."/>
            <person name="Kuo A."/>
            <person name="Mondo S."/>
            <person name="Pangilinan J."/>
            <person name="Riley R."/>
            <person name="LaButti K."/>
            <person name="Andreopoulos B."/>
            <person name="Lipzen A."/>
            <person name="Chen C."/>
            <person name="Yan M."/>
            <person name="Daum C."/>
            <person name="Ng V."/>
            <person name="Clum A."/>
            <person name="Steindorff A."/>
            <person name="Ohm R.A."/>
            <person name="Martin F."/>
            <person name="Silar P."/>
            <person name="Natvig D.O."/>
            <person name="Lalanne C."/>
            <person name="Gautier V."/>
            <person name="Ament-Velasquez S.L."/>
            <person name="Kruys A."/>
            <person name="Hutchinson M.I."/>
            <person name="Powell A.J."/>
            <person name="Barry K."/>
            <person name="Miller A.N."/>
            <person name="Grigoriev I.V."/>
            <person name="Debuchy R."/>
            <person name="Gladieux P."/>
            <person name="Hiltunen Thoren M."/>
            <person name="Johannesson H."/>
        </authorList>
    </citation>
    <scope>NUCLEOTIDE SEQUENCE</scope>
    <source>
        <strain evidence="5">CBS 333.67</strain>
    </source>
</reference>
<keyword evidence="6" id="KW-1185">Reference proteome</keyword>
<proteinExistence type="predicted"/>
<feature type="region of interest" description="Disordered" evidence="2">
    <location>
        <begin position="990"/>
        <end position="1015"/>
    </location>
</feature>
<dbReference type="AlphaFoldDB" id="A0AAJ0GYU5"/>
<dbReference type="PANTHER" id="PTHR30383">
    <property type="entry name" value="THIOESTERASE 1/PROTEASE 1/LYSOPHOSPHOLIPASE L1"/>
    <property type="match status" value="1"/>
</dbReference>
<dbReference type="GeneID" id="87889739"/>
<dbReference type="Pfam" id="PF13517">
    <property type="entry name" value="FG-GAP_3"/>
    <property type="match status" value="1"/>
</dbReference>
<evidence type="ECO:0000256" key="3">
    <source>
        <dbReference type="SAM" id="SignalP"/>
    </source>
</evidence>
<dbReference type="InterPro" id="IPR013517">
    <property type="entry name" value="FG-GAP"/>
</dbReference>
<evidence type="ECO:0000256" key="1">
    <source>
        <dbReference type="ARBA" id="ARBA00022729"/>
    </source>
</evidence>
<dbReference type="GO" id="GO:0004622">
    <property type="term" value="F:phosphatidylcholine lysophospholipase activity"/>
    <property type="evidence" value="ECO:0007669"/>
    <property type="project" value="TreeGrafter"/>
</dbReference>
<name>A0AAJ0GYU5_9PEZI</name>
<evidence type="ECO:0000256" key="2">
    <source>
        <dbReference type="SAM" id="MobiDB-lite"/>
    </source>
</evidence>
<dbReference type="PANTHER" id="PTHR30383:SF5">
    <property type="entry name" value="SGNH HYDROLASE-TYPE ESTERASE DOMAIN-CONTAINING PROTEIN"/>
    <property type="match status" value="1"/>
</dbReference>
<dbReference type="InterPro" id="IPR028994">
    <property type="entry name" value="Integrin_alpha_N"/>
</dbReference>
<feature type="domain" description="SGNH hydrolase-type esterase" evidence="4">
    <location>
        <begin position="64"/>
        <end position="226"/>
    </location>
</feature>
<dbReference type="SUPFAM" id="SSF69318">
    <property type="entry name" value="Integrin alpha N-terminal domain"/>
    <property type="match status" value="1"/>
</dbReference>
<feature type="chain" id="PRO_5042569968" description="SGNH hydrolase-type esterase domain-containing protein" evidence="3">
    <location>
        <begin position="20"/>
        <end position="1066"/>
    </location>
</feature>
<comment type="caution">
    <text evidence="5">The sequence shown here is derived from an EMBL/GenBank/DDBJ whole genome shotgun (WGS) entry which is preliminary data.</text>
</comment>
<evidence type="ECO:0000259" key="4">
    <source>
        <dbReference type="Pfam" id="PF13472"/>
    </source>
</evidence>
<accession>A0AAJ0GYU5</accession>
<sequence>MAAIWVIGAAVLSQALVAALPTTGTTHVSLHDLNVTWADAPSHHALSARAPISVPLRIMPLRHSITWGSQSSTGNGYRGPLEEFLSGVDVDFIGSGKHGSMVDSDNEGHSVSFLSEIKGYSLLSVAARPNVILVHAGTNDTDLNRDVATAPDRLAAIIDQLHEKCPDASVLVAQIIFSTDAAMQARTDRYSAAIANLVRHRQPHMSQLLTRADLADEKHPNDSGYRKMASAWRNAGKMGATGRKFEELGTIATGVGEPGSKVRFADVDGDGRADYLVLADDGSVRAWRNTGNLNKGSGRNFEKLGQIAAGVSGVAGSKVRMMDYDGDGLADYLILYDGGAVRGYRNTGSLGKDSSKRNFEELGTLAAGVAGVTGASVRFADLNGDGRVDYVSVSSVGAVDVWLNTGRSKAAGAVRFADLNGDGLDNFLFMSDSGAVDAWLNAGGGPQSWTSIGKIASGVNGAAPDTVVFADLDGDRLDDYIVIHSDGDGIAEYLVAWDGGAVEAWRNTGNLEKKPELPSWQKLGIIAAGVSNQGRVEFGDLNGDKKADYLNVDRETAAVRAYINQCAGSPPLNIVNPGTGGSKAAEWETVECTNPVVVDAAINPTKRWNGVFAPQAWDAAIKKWKDNPSPDGLSFSERASNFFHGRECMKCHDNSDRNGCSSFYQCHDTNHPAGYMILNSMTALNNMVWNFYAGIVWAEVDIVATVDSLQKTFAVLPDSPQKLKIILDIIGLGFALGAAPMWNIALKRTTYYAANGNELATLKDSANNVVANTITIVKDKQPTTPAAISSNLAQSVAEMCSIWYESIDAMHEKLFDGSDEFISTLDNLFKDGKLLQNGYDPLDAGEIQQVFSKALYALLIPQAWSLSKDVGGVVIDAQVPCGTIDPLGEEVSTEDSNASWVCYKDRMYFLLAARGKAEDGRSFLRWWQSMELDTQQIQLPPGPEGIGRREMGWADQGRTGAGRGQHVRGQRKPERWRAGQHHAVARVHRHAPGVERHRPGRRLPPDLHHPRGAQELEGCVRRVPDVGSLSVRLMKGSSRLRDRIRNQIEGIRVRQQKVLLIKRDWN</sequence>
<dbReference type="Proteomes" id="UP001273166">
    <property type="component" value="Unassembled WGS sequence"/>
</dbReference>
<dbReference type="RefSeq" id="XP_062724458.1">
    <property type="nucleotide sequence ID" value="XM_062870910.1"/>
</dbReference>
<dbReference type="SUPFAM" id="SSF52266">
    <property type="entry name" value="SGNH hydrolase"/>
    <property type="match status" value="1"/>
</dbReference>
<dbReference type="Pfam" id="PF13472">
    <property type="entry name" value="Lipase_GDSL_2"/>
    <property type="match status" value="1"/>
</dbReference>
<evidence type="ECO:0000313" key="5">
    <source>
        <dbReference type="EMBL" id="KAK3308678.1"/>
    </source>
</evidence>
<protein>
    <recommendedName>
        <fullName evidence="4">SGNH hydrolase-type esterase domain-containing protein</fullName>
    </recommendedName>
</protein>
<gene>
    <name evidence="5" type="ORF">B0T15DRAFT_572803</name>
</gene>
<dbReference type="Gene3D" id="3.40.50.1110">
    <property type="entry name" value="SGNH hydrolase"/>
    <property type="match status" value="1"/>
</dbReference>
<dbReference type="InterPro" id="IPR013830">
    <property type="entry name" value="SGNH_hydro"/>
</dbReference>
<dbReference type="EMBL" id="JAUDZG010000002">
    <property type="protein sequence ID" value="KAK3308678.1"/>
    <property type="molecule type" value="Genomic_DNA"/>
</dbReference>